<dbReference type="EMBL" id="BHXC01000006">
    <property type="protein sequence ID" value="GCB89809.1"/>
    <property type="molecule type" value="Genomic_DNA"/>
</dbReference>
<feature type="compositionally biased region" description="Pro residues" evidence="1">
    <location>
        <begin position="290"/>
        <end position="302"/>
    </location>
</feature>
<feature type="region of interest" description="Disordered" evidence="1">
    <location>
        <begin position="270"/>
        <end position="302"/>
    </location>
</feature>
<sequence length="302" mass="32597">MTPTTRPTHHPAGHPLRRDLPSTAAVLADARDFAAMRRYRTFPFHDHRGYLRQLEGLLRTLAAEGVHTTLCLFDPTAYAHYCTDHDLDPDDPGSRSRYTAAVARTGATLAYDGTPLDRLLPLLTEEAARRASWDRATALLARAGRCTACGHDLAHAAFTRATTALHHLLTALGDGTHHLVCTLPDTTGPLRAYLLATTGPDGTPPRLPESETLAFCTVLAAALARPAPGALVCRTTPTRGATPATVRGWRLRDAWPTPLSAAEIFDAYCTDPETDEPIPPEHHVDYAPGLPLPPPPGPHCHP</sequence>
<protein>
    <submittedName>
        <fullName evidence="2">Uncharacterized protein</fullName>
    </submittedName>
</protein>
<dbReference type="RefSeq" id="WP_037683899.1">
    <property type="nucleotide sequence ID" value="NZ_BHXC01000006.1"/>
</dbReference>
<dbReference type="AlphaFoldDB" id="A0A059VXT2"/>
<comment type="caution">
    <text evidence="2">The sequence shown here is derived from an EMBL/GenBank/DDBJ whole genome shotgun (WGS) entry which is preliminary data.</text>
</comment>
<reference evidence="2 3" key="1">
    <citation type="journal article" date="2019" name="Microbiol. Resour. Announc.">
        <title>Draft Genome Sequence of the Most Traditional epsilon-Poly-l-Lysine Producer, Streptomyces albulus NBRC14147.</title>
        <authorList>
            <person name="Yamanaka K."/>
            <person name="Hamano Y."/>
        </authorList>
    </citation>
    <scope>NUCLEOTIDE SEQUENCE [LARGE SCALE GENOMIC DNA]</scope>
    <source>
        <strain evidence="2 3">NBRC 14147</strain>
    </source>
</reference>
<dbReference type="STRING" id="68570.DC74_1679"/>
<gene>
    <name evidence="2" type="ORF">SALB_02501</name>
</gene>
<proteinExistence type="predicted"/>
<dbReference type="Proteomes" id="UP000288351">
    <property type="component" value="Unassembled WGS sequence"/>
</dbReference>
<name>A0A059VXT2_STRNR</name>
<evidence type="ECO:0000256" key="1">
    <source>
        <dbReference type="SAM" id="MobiDB-lite"/>
    </source>
</evidence>
<dbReference type="eggNOG" id="ENOG5033S1B">
    <property type="taxonomic scope" value="Bacteria"/>
</dbReference>
<evidence type="ECO:0000313" key="3">
    <source>
        <dbReference type="Proteomes" id="UP000288351"/>
    </source>
</evidence>
<evidence type="ECO:0000313" key="2">
    <source>
        <dbReference type="EMBL" id="GCB89809.1"/>
    </source>
</evidence>
<organism evidence="2 3">
    <name type="scientific">Streptomyces noursei</name>
    <name type="common">Streptomyces albulus</name>
    <dbReference type="NCBI Taxonomy" id="1971"/>
    <lineage>
        <taxon>Bacteria</taxon>
        <taxon>Bacillati</taxon>
        <taxon>Actinomycetota</taxon>
        <taxon>Actinomycetes</taxon>
        <taxon>Kitasatosporales</taxon>
        <taxon>Streptomycetaceae</taxon>
        <taxon>Streptomyces</taxon>
    </lineage>
</organism>
<accession>A0A059VXT2</accession>